<proteinExistence type="predicted"/>
<reference evidence="3 4" key="1">
    <citation type="journal article" date="2018" name="Evol. Lett.">
        <title>Horizontal gene cluster transfer increased hallucinogenic mushroom diversity.</title>
        <authorList>
            <person name="Reynolds H.T."/>
            <person name="Vijayakumar V."/>
            <person name="Gluck-Thaler E."/>
            <person name="Korotkin H.B."/>
            <person name="Matheny P.B."/>
            <person name="Slot J.C."/>
        </authorList>
    </citation>
    <scope>NUCLEOTIDE SEQUENCE [LARGE SCALE GENOMIC DNA]</scope>
    <source>
        <strain evidence="3 4">2629</strain>
    </source>
</reference>
<name>A0A409YFI6_9AGAR</name>
<accession>A0A409YFI6</accession>
<feature type="region of interest" description="Disordered" evidence="1">
    <location>
        <begin position="124"/>
        <end position="151"/>
    </location>
</feature>
<dbReference type="EMBL" id="NHTK01001218">
    <property type="protein sequence ID" value="PPR01773.1"/>
    <property type="molecule type" value="Genomic_DNA"/>
</dbReference>
<sequence>MYLSLGGLTVLFLSLFLNIGMTQAYWDDANVLSARDWVDDVALDARAMLDDSLLNRRSEILQSFSTRELVDALSLKLERRTTGSVLASLKMEDFKKFLKPRDPYADVFAPGTREKREEVVAQLLKKTRSRSNSASSLKKKSSTGSLKGGKK</sequence>
<dbReference type="OrthoDB" id="2835827at2759"/>
<protein>
    <submittedName>
        <fullName evidence="3">Uncharacterized protein</fullName>
    </submittedName>
</protein>
<evidence type="ECO:0000313" key="3">
    <source>
        <dbReference type="EMBL" id="PPR01773.1"/>
    </source>
</evidence>
<keyword evidence="4" id="KW-1185">Reference proteome</keyword>
<organism evidence="3 4">
    <name type="scientific">Panaeolus cyanescens</name>
    <dbReference type="NCBI Taxonomy" id="181874"/>
    <lineage>
        <taxon>Eukaryota</taxon>
        <taxon>Fungi</taxon>
        <taxon>Dikarya</taxon>
        <taxon>Basidiomycota</taxon>
        <taxon>Agaricomycotina</taxon>
        <taxon>Agaricomycetes</taxon>
        <taxon>Agaricomycetidae</taxon>
        <taxon>Agaricales</taxon>
        <taxon>Agaricineae</taxon>
        <taxon>Galeropsidaceae</taxon>
        <taxon>Panaeolus</taxon>
    </lineage>
</organism>
<dbReference type="Proteomes" id="UP000284842">
    <property type="component" value="Unassembled WGS sequence"/>
</dbReference>
<keyword evidence="2" id="KW-0732">Signal</keyword>
<comment type="caution">
    <text evidence="3">The sequence shown here is derived from an EMBL/GenBank/DDBJ whole genome shotgun (WGS) entry which is preliminary data.</text>
</comment>
<evidence type="ECO:0000256" key="1">
    <source>
        <dbReference type="SAM" id="MobiDB-lite"/>
    </source>
</evidence>
<feature type="signal peptide" evidence="2">
    <location>
        <begin position="1"/>
        <end position="24"/>
    </location>
</feature>
<dbReference type="AlphaFoldDB" id="A0A409YFI6"/>
<evidence type="ECO:0000256" key="2">
    <source>
        <dbReference type="SAM" id="SignalP"/>
    </source>
</evidence>
<feature type="chain" id="PRO_5019381455" evidence="2">
    <location>
        <begin position="25"/>
        <end position="151"/>
    </location>
</feature>
<dbReference type="InParanoid" id="A0A409YFI6"/>
<evidence type="ECO:0000313" key="4">
    <source>
        <dbReference type="Proteomes" id="UP000284842"/>
    </source>
</evidence>
<gene>
    <name evidence="3" type="ORF">CVT24_001813</name>
</gene>